<accession>A0ABU3TTK7</accession>
<dbReference type="SUPFAM" id="SSF54637">
    <property type="entry name" value="Thioesterase/thiol ester dehydrase-isomerase"/>
    <property type="match status" value="1"/>
</dbReference>
<comment type="caution">
    <text evidence="1">The sequence shown here is derived from an EMBL/GenBank/DDBJ whole genome shotgun (WGS) entry which is preliminary data.</text>
</comment>
<sequence>MNPNFSEFKRIITTPVLFKFFIFKNLSAAFWSGLNIHHFDEESCVVRVKLSWFNQNPFRSMYFAVEAMAAEMSSGMLAYAQVHNRKPAVSMLVEKVEATFVKKATGTIFFTCADGKAMEAAVDETVKTGEGVKLTSKAIGKNLEGVIVAEFTFTWSFKAKSI</sequence>
<dbReference type="Proteomes" id="UP001249959">
    <property type="component" value="Unassembled WGS sequence"/>
</dbReference>
<reference evidence="1 2" key="1">
    <citation type="submission" date="2023-09" db="EMBL/GenBank/DDBJ databases">
        <title>Aquirufa genomes.</title>
        <authorList>
            <person name="Pitt A."/>
        </authorList>
    </citation>
    <scope>NUCLEOTIDE SEQUENCE [LARGE SCALE GENOMIC DNA]</scope>
    <source>
        <strain evidence="1 2">LEOWEIH-7C</strain>
    </source>
</reference>
<gene>
    <name evidence="1" type="ORF">PQG45_09145</name>
</gene>
<organism evidence="1 2">
    <name type="scientific">Aquirufa regiilacus</name>
    <dbReference type="NCBI Taxonomy" id="3024868"/>
    <lineage>
        <taxon>Bacteria</taxon>
        <taxon>Pseudomonadati</taxon>
        <taxon>Bacteroidota</taxon>
        <taxon>Cytophagia</taxon>
        <taxon>Cytophagales</taxon>
        <taxon>Flectobacillaceae</taxon>
        <taxon>Aquirufa</taxon>
    </lineage>
</organism>
<dbReference type="EMBL" id="JAVNWW010000004">
    <property type="protein sequence ID" value="MDU0809197.1"/>
    <property type="molecule type" value="Genomic_DNA"/>
</dbReference>
<name>A0ABU3TTK7_9BACT</name>
<evidence type="ECO:0000313" key="2">
    <source>
        <dbReference type="Proteomes" id="UP001249959"/>
    </source>
</evidence>
<keyword evidence="2" id="KW-1185">Reference proteome</keyword>
<proteinExistence type="predicted"/>
<dbReference type="Gene3D" id="3.10.129.10">
    <property type="entry name" value="Hotdog Thioesterase"/>
    <property type="match status" value="1"/>
</dbReference>
<protein>
    <submittedName>
        <fullName evidence="1">DUF4442 domain-containing protein</fullName>
    </submittedName>
</protein>
<evidence type="ECO:0000313" key="1">
    <source>
        <dbReference type="EMBL" id="MDU0809197.1"/>
    </source>
</evidence>
<dbReference type="InterPro" id="IPR027961">
    <property type="entry name" value="DUF4442"/>
</dbReference>
<dbReference type="InterPro" id="IPR029069">
    <property type="entry name" value="HotDog_dom_sf"/>
</dbReference>
<dbReference type="Pfam" id="PF14539">
    <property type="entry name" value="DUF4442"/>
    <property type="match status" value="1"/>
</dbReference>
<dbReference type="RefSeq" id="WP_315574343.1">
    <property type="nucleotide sequence ID" value="NZ_JARDXH010000001.1"/>
</dbReference>